<comment type="caution">
    <text evidence="3">The sequence shown here is derived from an EMBL/GenBank/DDBJ whole genome shotgun (WGS) entry which is preliminary data.</text>
</comment>
<evidence type="ECO:0000256" key="1">
    <source>
        <dbReference type="SAM" id="MobiDB-lite"/>
    </source>
</evidence>
<dbReference type="AlphaFoldDB" id="A0A812N656"/>
<dbReference type="PROSITE" id="PS50918">
    <property type="entry name" value="WWE"/>
    <property type="match status" value="1"/>
</dbReference>
<dbReference type="InterPro" id="IPR004170">
    <property type="entry name" value="WWE_dom"/>
</dbReference>
<feature type="non-terminal residue" evidence="3">
    <location>
        <position position="278"/>
    </location>
</feature>
<protein>
    <recommendedName>
        <fullName evidence="2">WWE domain-containing protein</fullName>
    </recommendedName>
</protein>
<dbReference type="Pfam" id="PF02825">
    <property type="entry name" value="WWE"/>
    <property type="match status" value="1"/>
</dbReference>
<accession>A0A812N656</accession>
<proteinExistence type="predicted"/>
<feature type="region of interest" description="Disordered" evidence="1">
    <location>
        <begin position="1"/>
        <end position="49"/>
    </location>
</feature>
<name>A0A812N656_9DINO</name>
<dbReference type="Gene3D" id="3.30.720.50">
    <property type="match status" value="1"/>
</dbReference>
<dbReference type="Proteomes" id="UP000601435">
    <property type="component" value="Unassembled WGS sequence"/>
</dbReference>
<dbReference type="InterPro" id="IPR037197">
    <property type="entry name" value="WWE_dom_sf"/>
</dbReference>
<sequence>RRHNAWGASERPSDKPADRSEARRRSSGQSSSQSASKSSVEAKPNQDMWAVKSTDGTMLETEGMWWEWQWWGPSGWSFFSSWVTEQIEKAFALGRASCSLLYDGRQVEFNLASGREVNGEGRIRRIRMPCDESFHGASVCSTFLASTLSEHHGPSLWTNGVAGESKLLSVQEDPGLLSPSRTQSIVVEPSISAGFSSDWFADAPSRNHKPGRHGSRVKHRGLSQEFAVPAAVSVKDIISQPVVASRTEPDHHVWRCEAYEALNRAGQLQEQCTAVLTS</sequence>
<evidence type="ECO:0000259" key="2">
    <source>
        <dbReference type="PROSITE" id="PS50918"/>
    </source>
</evidence>
<feature type="compositionally biased region" description="Basic and acidic residues" evidence="1">
    <location>
        <begin position="11"/>
        <end position="24"/>
    </location>
</feature>
<evidence type="ECO:0000313" key="4">
    <source>
        <dbReference type="Proteomes" id="UP000601435"/>
    </source>
</evidence>
<evidence type="ECO:0000313" key="3">
    <source>
        <dbReference type="EMBL" id="CAE7290798.1"/>
    </source>
</evidence>
<dbReference type="OrthoDB" id="10309079at2759"/>
<organism evidence="3 4">
    <name type="scientific">Symbiodinium necroappetens</name>
    <dbReference type="NCBI Taxonomy" id="1628268"/>
    <lineage>
        <taxon>Eukaryota</taxon>
        <taxon>Sar</taxon>
        <taxon>Alveolata</taxon>
        <taxon>Dinophyceae</taxon>
        <taxon>Suessiales</taxon>
        <taxon>Symbiodiniaceae</taxon>
        <taxon>Symbiodinium</taxon>
    </lineage>
</organism>
<dbReference type="EMBL" id="CAJNJA010012187">
    <property type="protein sequence ID" value="CAE7290798.1"/>
    <property type="molecule type" value="Genomic_DNA"/>
</dbReference>
<feature type="compositionally biased region" description="Low complexity" evidence="1">
    <location>
        <begin position="27"/>
        <end position="39"/>
    </location>
</feature>
<reference evidence="3" key="1">
    <citation type="submission" date="2021-02" db="EMBL/GenBank/DDBJ databases">
        <authorList>
            <person name="Dougan E. K."/>
            <person name="Rhodes N."/>
            <person name="Thang M."/>
            <person name="Chan C."/>
        </authorList>
    </citation>
    <scope>NUCLEOTIDE SEQUENCE</scope>
</reference>
<gene>
    <name evidence="3" type="ORF">SNEC2469_LOCUS7122</name>
</gene>
<dbReference type="SUPFAM" id="SSF117839">
    <property type="entry name" value="WWE domain"/>
    <property type="match status" value="1"/>
</dbReference>
<keyword evidence="4" id="KW-1185">Reference proteome</keyword>
<feature type="domain" description="WWE" evidence="2">
    <location>
        <begin position="52"/>
        <end position="128"/>
    </location>
</feature>